<organism evidence="1">
    <name type="scientific">Populus alba</name>
    <name type="common">White poplar</name>
    <dbReference type="NCBI Taxonomy" id="43335"/>
    <lineage>
        <taxon>Eukaryota</taxon>
        <taxon>Viridiplantae</taxon>
        <taxon>Streptophyta</taxon>
        <taxon>Embryophyta</taxon>
        <taxon>Tracheophyta</taxon>
        <taxon>Spermatophyta</taxon>
        <taxon>Magnoliopsida</taxon>
        <taxon>eudicotyledons</taxon>
        <taxon>Gunneridae</taxon>
        <taxon>Pentapetalae</taxon>
        <taxon>rosids</taxon>
        <taxon>fabids</taxon>
        <taxon>Malpighiales</taxon>
        <taxon>Salicaceae</taxon>
        <taxon>Saliceae</taxon>
        <taxon>Populus</taxon>
    </lineage>
</organism>
<dbReference type="AlphaFoldDB" id="A0A4U5PRZ6"/>
<gene>
    <name evidence="1" type="ORF">D5086_0000186310</name>
</gene>
<dbReference type="Gene3D" id="3.40.190.10">
    <property type="entry name" value="Periplasmic binding protein-like II"/>
    <property type="match status" value="1"/>
</dbReference>
<proteinExistence type="predicted"/>
<dbReference type="PANTHER" id="PTHR34836">
    <property type="entry name" value="OS06G0188250 PROTEIN"/>
    <property type="match status" value="1"/>
</dbReference>
<dbReference type="STRING" id="43335.A0A4U5PRZ6"/>
<evidence type="ECO:0000313" key="1">
    <source>
        <dbReference type="EMBL" id="TKS00113.1"/>
    </source>
</evidence>
<reference evidence="1" key="1">
    <citation type="submission" date="2018-10" db="EMBL/GenBank/DDBJ databases">
        <title>Population genomic analysis revealed the cold adaptation of white poplar.</title>
        <authorList>
            <person name="Liu Y.-J."/>
        </authorList>
    </citation>
    <scope>NUCLEOTIDE SEQUENCE [LARGE SCALE GENOMIC DNA]</scope>
    <source>
        <strain evidence="1">PAL-ZL1</strain>
    </source>
</reference>
<dbReference type="PANTHER" id="PTHR34836:SF1">
    <property type="entry name" value="OS09G0428600 PROTEIN"/>
    <property type="match status" value="1"/>
</dbReference>
<protein>
    <submittedName>
        <fullName evidence="1">Uncharacterized protein</fullName>
    </submittedName>
</protein>
<dbReference type="InterPro" id="IPR015683">
    <property type="entry name" value="Ionotropic_Glu_rcpt"/>
</dbReference>
<dbReference type="EMBL" id="RCHU01000612">
    <property type="protein sequence ID" value="TKS00113.1"/>
    <property type="molecule type" value="Genomic_DNA"/>
</dbReference>
<comment type="caution">
    <text evidence="1">The sequence shown here is derived from an EMBL/GenBank/DDBJ whole genome shotgun (WGS) entry which is preliminary data.</text>
</comment>
<name>A0A4U5PRZ6_POPAL</name>
<accession>A0A4U5PRZ6</accession>
<sequence>MVSNTSATDLENLWVSQNGDLTSTPNGWEIPTNWKKLQIGVPVNGFDQFVKVMRDFSCNMTTVTGYCVDIFYAAVEALPYAMTYQYIPFAKPDGKSAGTYNDLVYQVYFKQLHHTVTNVNELIRKGEYVGYQENSFVSGILKHIGFDESKLLVYNSPEERDELFSKGS</sequence>
<dbReference type="SUPFAM" id="SSF53850">
    <property type="entry name" value="Periplasmic binding protein-like II"/>
    <property type="match status" value="1"/>
</dbReference>